<name>A0ABT9Z6S4_9BACI</name>
<protein>
    <submittedName>
        <fullName evidence="6">AraC-like DNA-binding protein</fullName>
    </submittedName>
</protein>
<evidence type="ECO:0000256" key="2">
    <source>
        <dbReference type="ARBA" id="ARBA00023125"/>
    </source>
</evidence>
<dbReference type="EMBL" id="JAUSTZ010000007">
    <property type="protein sequence ID" value="MDQ0226985.1"/>
    <property type="molecule type" value="Genomic_DNA"/>
</dbReference>
<feature type="transmembrane region" description="Helical" evidence="4">
    <location>
        <begin position="24"/>
        <end position="46"/>
    </location>
</feature>
<dbReference type="Pfam" id="PF12833">
    <property type="entry name" value="HTH_18"/>
    <property type="match status" value="1"/>
</dbReference>
<dbReference type="InterPro" id="IPR018060">
    <property type="entry name" value="HTH_AraC"/>
</dbReference>
<keyword evidence="1" id="KW-0805">Transcription regulation</keyword>
<evidence type="ECO:0000313" key="6">
    <source>
        <dbReference type="EMBL" id="MDQ0226985.1"/>
    </source>
</evidence>
<dbReference type="PANTHER" id="PTHR43280:SF28">
    <property type="entry name" value="HTH-TYPE TRANSCRIPTIONAL ACTIVATOR RHAS"/>
    <property type="match status" value="1"/>
</dbReference>
<gene>
    <name evidence="6" type="ORF">J2S02_003330</name>
</gene>
<keyword evidence="7" id="KW-1185">Reference proteome</keyword>
<accession>A0ABT9Z6S4</accession>
<reference evidence="6 7" key="1">
    <citation type="submission" date="2023-07" db="EMBL/GenBank/DDBJ databases">
        <title>Genomic Encyclopedia of Type Strains, Phase IV (KMG-IV): sequencing the most valuable type-strain genomes for metagenomic binning, comparative biology and taxonomic classification.</title>
        <authorList>
            <person name="Goeker M."/>
        </authorList>
    </citation>
    <scope>NUCLEOTIDE SEQUENCE [LARGE SCALE GENOMIC DNA]</scope>
    <source>
        <strain evidence="6 7">DSM 17723</strain>
    </source>
</reference>
<organism evidence="6 7">
    <name type="scientific">Metabacillus niabensis</name>
    <dbReference type="NCBI Taxonomy" id="324854"/>
    <lineage>
        <taxon>Bacteria</taxon>
        <taxon>Bacillati</taxon>
        <taxon>Bacillota</taxon>
        <taxon>Bacilli</taxon>
        <taxon>Bacillales</taxon>
        <taxon>Bacillaceae</taxon>
        <taxon>Metabacillus</taxon>
    </lineage>
</organism>
<comment type="caution">
    <text evidence="6">The sequence shown here is derived from an EMBL/GenBank/DDBJ whole genome shotgun (WGS) entry which is preliminary data.</text>
</comment>
<sequence>MWKKGVINRMRKGKWNGSYYKKNFILILFIASIPGLITGLLIYWFAVAAVEDELRSLHVEQINQRAKNLDEQFKYIEYSITRWAMEPRFSESLRNMDFVKEFSESYDISKTLLRLQGTHPLIKEVELYIDREKPILFNSEYNVLSNKEKSEYRKILDGKKLKWDLTGDNQTTLSLVQTLPAGSKNSFGSIIVKLNKEKALDLLNTLIPYGEGASFLLNQEKQLILSSTSKDDKNFESALLNEVEKNKNLKSSFQFKYDQTIYSVSVGNLTRVDSPWMYVSAAPMSTITAPLVIVSRTILIISAIALLLAFIMSWLASRKIYSPISKLITKLSGENAQHTFVKYKPLGKDEFVFIEEQWEELSKHSQSLQTRISEQIMEINKSFIFQLVQGYFSHYKEADLKKRMIHYGWKVEGQSFLAIDVQLSGLFTNEDQFSTKDESLVTFLASNIMDELAKEMFEEYHVIMIADLSAGLLISYPSEQTIKEEVVIFANKVTDAINQIIKMRVTVTISEPTNQIKKIHTLFEHMEKWKRLRIFENKNQIIDLEKLESICDIETFIYPFALEKEIIQAIRMGQKHDIRSLINQFIEELSKNGSTEINIQQGVRQLYSSIQHEILHSGIHPHELFNGKDMYEELSQIYSMEKIVDWFLYQVIQPFSDRLEGRMNMELKRIIENVIIIIQENYMKDMSLDSCAEEVGTSPYSLSKAFKQIVGINFIDYLTQLRIEKAKDLLIHSNMKINEIAESVGYRHSYFNRIFKKQIGIPPSQYRKINQENEYIPIERDGV</sequence>
<keyword evidence="4" id="KW-1133">Transmembrane helix</keyword>
<evidence type="ECO:0000256" key="3">
    <source>
        <dbReference type="ARBA" id="ARBA00023163"/>
    </source>
</evidence>
<dbReference type="InterPro" id="IPR009057">
    <property type="entry name" value="Homeodomain-like_sf"/>
</dbReference>
<dbReference type="SUPFAM" id="SSF46689">
    <property type="entry name" value="Homeodomain-like"/>
    <property type="match status" value="2"/>
</dbReference>
<dbReference type="SMART" id="SM00342">
    <property type="entry name" value="HTH_ARAC"/>
    <property type="match status" value="1"/>
</dbReference>
<dbReference type="PROSITE" id="PS01124">
    <property type="entry name" value="HTH_ARAC_FAMILY_2"/>
    <property type="match status" value="1"/>
</dbReference>
<proteinExistence type="predicted"/>
<evidence type="ECO:0000256" key="1">
    <source>
        <dbReference type="ARBA" id="ARBA00023015"/>
    </source>
</evidence>
<dbReference type="Gene3D" id="1.10.10.60">
    <property type="entry name" value="Homeodomain-like"/>
    <property type="match status" value="2"/>
</dbReference>
<evidence type="ECO:0000313" key="7">
    <source>
        <dbReference type="Proteomes" id="UP001232245"/>
    </source>
</evidence>
<dbReference type="InterPro" id="IPR018062">
    <property type="entry name" value="HTH_AraC-typ_CS"/>
</dbReference>
<dbReference type="PANTHER" id="PTHR43280">
    <property type="entry name" value="ARAC-FAMILY TRANSCRIPTIONAL REGULATOR"/>
    <property type="match status" value="1"/>
</dbReference>
<dbReference type="RefSeq" id="WP_307190766.1">
    <property type="nucleotide sequence ID" value="NZ_JAUSTZ010000007.1"/>
</dbReference>
<keyword evidence="4" id="KW-0812">Transmembrane</keyword>
<evidence type="ECO:0000256" key="4">
    <source>
        <dbReference type="SAM" id="Phobius"/>
    </source>
</evidence>
<keyword evidence="2" id="KW-0238">DNA-binding</keyword>
<feature type="domain" description="HTH araC/xylS-type" evidence="5">
    <location>
        <begin position="672"/>
        <end position="769"/>
    </location>
</feature>
<keyword evidence="3" id="KW-0804">Transcription</keyword>
<dbReference type="Proteomes" id="UP001232245">
    <property type="component" value="Unassembled WGS sequence"/>
</dbReference>
<feature type="transmembrane region" description="Helical" evidence="4">
    <location>
        <begin position="293"/>
        <end position="316"/>
    </location>
</feature>
<keyword evidence="4" id="KW-0472">Membrane</keyword>
<dbReference type="PROSITE" id="PS00041">
    <property type="entry name" value="HTH_ARAC_FAMILY_1"/>
    <property type="match status" value="1"/>
</dbReference>
<evidence type="ECO:0000259" key="5">
    <source>
        <dbReference type="PROSITE" id="PS01124"/>
    </source>
</evidence>